<dbReference type="InterPro" id="IPR014961">
    <property type="entry name" value="DUF1829"/>
</dbReference>
<evidence type="ECO:0000313" key="4">
    <source>
        <dbReference type="Proteomes" id="UP000181969"/>
    </source>
</evidence>
<organism evidence="3 4">
    <name type="scientific">Lactococcus garvieae</name>
    <dbReference type="NCBI Taxonomy" id="1363"/>
    <lineage>
        <taxon>Bacteria</taxon>
        <taxon>Bacillati</taxon>
        <taxon>Bacillota</taxon>
        <taxon>Bacilli</taxon>
        <taxon>Lactobacillales</taxon>
        <taxon>Streptococcaceae</taxon>
        <taxon>Lactococcus</taxon>
    </lineage>
</organism>
<dbReference type="AlphaFoldDB" id="A0A1I4GHA7"/>
<evidence type="ECO:0008006" key="5">
    <source>
        <dbReference type="Google" id="ProtNLM"/>
    </source>
</evidence>
<reference evidence="3 4" key="1">
    <citation type="submission" date="2016-10" db="EMBL/GenBank/DDBJ databases">
        <authorList>
            <person name="de Groot N.N."/>
        </authorList>
    </citation>
    <scope>NUCLEOTIDE SEQUENCE [LARGE SCALE GENOMIC DNA]</scope>
    <source>
        <strain evidence="3 4">M79</strain>
    </source>
</reference>
<proteinExistence type="predicted"/>
<evidence type="ECO:0000259" key="1">
    <source>
        <dbReference type="Pfam" id="PF08861"/>
    </source>
</evidence>
<dbReference type="EMBL" id="FOTJ01000004">
    <property type="protein sequence ID" value="SFL29454.1"/>
    <property type="molecule type" value="Genomic_DNA"/>
</dbReference>
<sequence>MEGNKWPNDYLDEYLKWYKNNTILSTIGEVAVLSTPHTNYIGDRINLYVEKLPENNVRISDDGETLNELEMANLDMTSETRRRLLNNLLKYNGICLNNEGILYLEVPRNKFAPAKHKLLEVIQQTYDLLLTKRSTVKSLFLEEGLTYLKENDFGGVAIVRKSGASGIDYGIDYILGETSKRNETLMKFVNHFTFEDFTKQDFIQRDISEAYVDEINYVVVVNDIENKISSKVRQAAEVSNVKVIQWSDKKDLMAFK</sequence>
<name>A0A1I4GHA7_9LACT</name>
<feature type="domain" description="DUF1829" evidence="2">
    <location>
        <begin position="163"/>
        <end position="249"/>
    </location>
</feature>
<accession>A0A1I4GHA7</accession>
<evidence type="ECO:0000259" key="2">
    <source>
        <dbReference type="Pfam" id="PF08862"/>
    </source>
</evidence>
<dbReference type="RefSeq" id="WP_074750928.1">
    <property type="nucleotide sequence ID" value="NZ_FOTJ01000004.1"/>
</dbReference>
<evidence type="ECO:0000313" key="3">
    <source>
        <dbReference type="EMBL" id="SFL29454.1"/>
    </source>
</evidence>
<dbReference type="Proteomes" id="UP000181969">
    <property type="component" value="Unassembled WGS sequence"/>
</dbReference>
<protein>
    <recommendedName>
        <fullName evidence="5">DUF1828 domain-containing protein</fullName>
    </recommendedName>
</protein>
<feature type="domain" description="DUF1828" evidence="1">
    <location>
        <begin position="35"/>
        <end position="122"/>
    </location>
</feature>
<dbReference type="Pfam" id="PF08862">
    <property type="entry name" value="DUF1829"/>
    <property type="match status" value="1"/>
</dbReference>
<dbReference type="InterPro" id="IPR014960">
    <property type="entry name" value="DUF1828"/>
</dbReference>
<dbReference type="Pfam" id="PF08861">
    <property type="entry name" value="DUF1828"/>
    <property type="match status" value="1"/>
</dbReference>
<dbReference type="OrthoDB" id="9804088at2"/>
<gene>
    <name evidence="3" type="ORF">SAMN05216438_10449</name>
</gene>